<protein>
    <recommendedName>
        <fullName evidence="1">Arrestin C-terminal-like domain-containing protein</fullName>
    </recommendedName>
</protein>
<name>A0A8H7BJQ1_9FUNG</name>
<dbReference type="EMBL" id="JABAYA010000279">
    <property type="protein sequence ID" value="KAF7721321.1"/>
    <property type="molecule type" value="Genomic_DNA"/>
</dbReference>
<dbReference type="GO" id="GO:0031625">
    <property type="term" value="F:ubiquitin protein ligase binding"/>
    <property type="evidence" value="ECO:0007669"/>
    <property type="project" value="TreeGrafter"/>
</dbReference>
<dbReference type="InterPro" id="IPR011022">
    <property type="entry name" value="Arrestin_C-like"/>
</dbReference>
<dbReference type="AlphaFoldDB" id="A0A8H7BJQ1"/>
<dbReference type="Proteomes" id="UP000605846">
    <property type="component" value="Unassembled WGS sequence"/>
</dbReference>
<dbReference type="SUPFAM" id="SSF81296">
    <property type="entry name" value="E set domains"/>
    <property type="match status" value="1"/>
</dbReference>
<sequence>MKRANIKLKVHVENDQLVMYGSPSESAGCVLRGIVQLSLQEPTKVKSINLYFNGTMTITWTEPLGNGHERLFREVRNVINHTWALLPRQSKQYQLPAGEYPYEFEMALPGCLPESIHVAKLYHVQYQLKAVVERSTFLPNHSVRRNIKLWRQILPFDSEFAEPIVVSNQWAGKLDYEISVPTDTYTHGDQILVNIRATPLIRGVKIRYLSCTFKEYMTCRATNGWFSGRPRGQSRVLFHTSNAKFGCDRHSQNASSSVMEWSTSQVIPIPRSTDDIQCSVQNSAVRIRHKLKFVLSIENPDGHISELRASLPITICAMSATRLPAYGETAQSLPYDPFLMMTLLRSHQDEGYDEDDYCLWKPPSYTSITHAPYPMGTEICPPRYEELQA</sequence>
<comment type="caution">
    <text evidence="2">The sequence shown here is derived from an EMBL/GenBank/DDBJ whole genome shotgun (WGS) entry which is preliminary data.</text>
</comment>
<dbReference type="InterPro" id="IPR011021">
    <property type="entry name" value="Arrestin-like_N"/>
</dbReference>
<dbReference type="GO" id="GO:0030674">
    <property type="term" value="F:protein-macromolecule adaptor activity"/>
    <property type="evidence" value="ECO:0007669"/>
    <property type="project" value="TreeGrafter"/>
</dbReference>
<keyword evidence="3" id="KW-1185">Reference proteome</keyword>
<dbReference type="GO" id="GO:0070086">
    <property type="term" value="P:ubiquitin-dependent endocytosis"/>
    <property type="evidence" value="ECO:0007669"/>
    <property type="project" value="TreeGrafter"/>
</dbReference>
<dbReference type="GO" id="GO:0005829">
    <property type="term" value="C:cytosol"/>
    <property type="evidence" value="ECO:0007669"/>
    <property type="project" value="TreeGrafter"/>
</dbReference>
<gene>
    <name evidence="2" type="ORF">EC973_004865</name>
</gene>
<dbReference type="InterPro" id="IPR014756">
    <property type="entry name" value="Ig_E-set"/>
</dbReference>
<reference evidence="2" key="1">
    <citation type="submission" date="2020-01" db="EMBL/GenBank/DDBJ databases">
        <title>Genome Sequencing of Three Apophysomyces-Like Fungal Strains Confirms a Novel Fungal Genus in the Mucoromycota with divergent Burkholderia-like Endosymbiotic Bacteria.</title>
        <authorList>
            <person name="Stajich J.E."/>
            <person name="Macias A.M."/>
            <person name="Carter-House D."/>
            <person name="Lovett B."/>
            <person name="Kasson L.R."/>
            <person name="Berry K."/>
            <person name="Grigoriev I."/>
            <person name="Chang Y."/>
            <person name="Spatafora J."/>
            <person name="Kasson M.T."/>
        </authorList>
    </citation>
    <scope>NUCLEOTIDE SEQUENCE</scope>
    <source>
        <strain evidence="2">NRRL A-21654</strain>
    </source>
</reference>
<evidence type="ECO:0000313" key="2">
    <source>
        <dbReference type="EMBL" id="KAF7721321.1"/>
    </source>
</evidence>
<dbReference type="InterPro" id="IPR014752">
    <property type="entry name" value="Arrestin-like_C"/>
</dbReference>
<dbReference type="Pfam" id="PF02752">
    <property type="entry name" value="Arrestin_C"/>
    <property type="match status" value="1"/>
</dbReference>
<evidence type="ECO:0000313" key="3">
    <source>
        <dbReference type="Proteomes" id="UP000605846"/>
    </source>
</evidence>
<dbReference type="OrthoDB" id="2333384at2759"/>
<accession>A0A8H7BJQ1</accession>
<evidence type="ECO:0000259" key="1">
    <source>
        <dbReference type="SMART" id="SM01017"/>
    </source>
</evidence>
<dbReference type="InterPro" id="IPR050357">
    <property type="entry name" value="Arrestin_domain-protein"/>
</dbReference>
<dbReference type="GO" id="GO:0005886">
    <property type="term" value="C:plasma membrane"/>
    <property type="evidence" value="ECO:0007669"/>
    <property type="project" value="TreeGrafter"/>
</dbReference>
<dbReference type="Pfam" id="PF00339">
    <property type="entry name" value="Arrestin_N"/>
    <property type="match status" value="1"/>
</dbReference>
<feature type="domain" description="Arrestin C-terminal-like" evidence="1">
    <location>
        <begin position="170"/>
        <end position="320"/>
    </location>
</feature>
<organism evidence="2 3">
    <name type="scientific">Apophysomyces ossiformis</name>
    <dbReference type="NCBI Taxonomy" id="679940"/>
    <lineage>
        <taxon>Eukaryota</taxon>
        <taxon>Fungi</taxon>
        <taxon>Fungi incertae sedis</taxon>
        <taxon>Mucoromycota</taxon>
        <taxon>Mucoromycotina</taxon>
        <taxon>Mucoromycetes</taxon>
        <taxon>Mucorales</taxon>
        <taxon>Mucorineae</taxon>
        <taxon>Mucoraceae</taxon>
        <taxon>Apophysomyces</taxon>
    </lineage>
</organism>
<dbReference type="Gene3D" id="2.60.40.640">
    <property type="match status" value="2"/>
</dbReference>
<dbReference type="SMART" id="SM01017">
    <property type="entry name" value="Arrestin_C"/>
    <property type="match status" value="1"/>
</dbReference>
<dbReference type="PANTHER" id="PTHR11188">
    <property type="entry name" value="ARRESTIN DOMAIN CONTAINING PROTEIN"/>
    <property type="match status" value="1"/>
</dbReference>
<proteinExistence type="predicted"/>
<dbReference type="PANTHER" id="PTHR11188:SF17">
    <property type="entry name" value="FI21816P1"/>
    <property type="match status" value="1"/>
</dbReference>